<dbReference type="EMBL" id="BFBY01000002">
    <property type="protein sequence ID" value="GBG04430.1"/>
    <property type="molecule type" value="Genomic_DNA"/>
</dbReference>
<comment type="caution">
    <text evidence="5">The sequence shown here is derived from an EMBL/GenBank/DDBJ whole genome shotgun (WGS) entry which is preliminary data.</text>
</comment>
<keyword evidence="2" id="KW-0472">Membrane</keyword>
<dbReference type="InterPro" id="IPR031927">
    <property type="entry name" value="DUF4767"/>
</dbReference>
<feature type="domain" description="DUF4767" evidence="4">
    <location>
        <begin position="159"/>
        <end position="283"/>
    </location>
</feature>
<evidence type="ECO:0000256" key="1">
    <source>
        <dbReference type="SAM" id="MobiDB-lite"/>
    </source>
</evidence>
<gene>
    <name evidence="5" type="ORF">LrDSM24759_03440</name>
</gene>
<protein>
    <recommendedName>
        <fullName evidence="7">Zinc-ribbon domain-containing protein</fullName>
    </recommendedName>
</protein>
<proteinExistence type="predicted"/>
<evidence type="ECO:0000313" key="5">
    <source>
        <dbReference type="EMBL" id="GBG04430.1"/>
    </source>
</evidence>
<keyword evidence="6" id="KW-1185">Reference proteome</keyword>
<feature type="compositionally biased region" description="Basic residues" evidence="1">
    <location>
        <begin position="53"/>
        <end position="74"/>
    </location>
</feature>
<evidence type="ECO:0000259" key="3">
    <source>
        <dbReference type="Pfam" id="PF13240"/>
    </source>
</evidence>
<feature type="transmembrane region" description="Helical" evidence="2">
    <location>
        <begin position="79"/>
        <end position="101"/>
    </location>
</feature>
<evidence type="ECO:0000259" key="4">
    <source>
        <dbReference type="Pfam" id="PF15983"/>
    </source>
</evidence>
<keyword evidence="2" id="KW-1133">Transmembrane helix</keyword>
<name>A0A2Z6TE51_9LACO</name>
<reference evidence="6" key="1">
    <citation type="submission" date="2018-03" db="EMBL/GenBank/DDBJ databases">
        <title>New taxa in the Lactobacillus gasseri group.</title>
        <authorList>
            <person name="Tanizawa Y."/>
            <person name="Tohno M."/>
            <person name="Endo A."/>
            <person name="Arita M."/>
        </authorList>
    </citation>
    <scope>NUCLEOTIDE SEQUENCE [LARGE SCALE GENOMIC DNA]</scope>
    <source>
        <strain evidence="6">DSM 24759</strain>
    </source>
</reference>
<feature type="domain" description="Zinc-ribbon" evidence="3">
    <location>
        <begin position="3"/>
        <end position="25"/>
    </location>
</feature>
<evidence type="ECO:0008006" key="7">
    <source>
        <dbReference type="Google" id="ProtNLM"/>
    </source>
</evidence>
<dbReference type="Pfam" id="PF13240">
    <property type="entry name" value="Zn_Ribbon_1"/>
    <property type="match status" value="1"/>
</dbReference>
<organism evidence="5 6">
    <name type="scientific">Lactobacillus rodentium</name>
    <dbReference type="NCBI Taxonomy" id="947835"/>
    <lineage>
        <taxon>Bacteria</taxon>
        <taxon>Bacillati</taxon>
        <taxon>Bacillota</taxon>
        <taxon>Bacilli</taxon>
        <taxon>Lactobacillales</taxon>
        <taxon>Lactobacillaceae</taxon>
        <taxon>Lactobacillus</taxon>
    </lineage>
</organism>
<sequence length="286" mass="31438">MKFCPNCGHEVKPTDNVCGNCGHRLTPSRPTAAQVPPEQIVEPSSQQVEPAPRRRAQQKAAKVKKQKPKQKPNKKSSGTFFKVFIGLCILALLGEGGYLLYEHFNDNSTQTVQSDNNASQSSSSANSSARHDNHDSDTTSSNAQTSNSSDSTSNSSDDWNSSKQAKFDDFFDNWADGMDQDYTKVNTDGTFKAGPAEYPAAFDKFDVDGEPVTIGMSKDGRGNKDYNVVAVYNHGNYEFHITYFFTFHNGKPVVLVDQTTNGDRIKAKVTDNQKLREGFARIAAGD</sequence>
<feature type="region of interest" description="Disordered" evidence="1">
    <location>
        <begin position="28"/>
        <end position="76"/>
    </location>
</feature>
<dbReference type="Pfam" id="PF15983">
    <property type="entry name" value="DUF4767"/>
    <property type="match status" value="1"/>
</dbReference>
<dbReference type="OrthoDB" id="2326075at2"/>
<dbReference type="AlphaFoldDB" id="A0A2Z6TE51"/>
<feature type="compositionally biased region" description="Low complexity" evidence="1">
    <location>
        <begin position="138"/>
        <end position="161"/>
    </location>
</feature>
<dbReference type="Proteomes" id="UP000257317">
    <property type="component" value="Unassembled WGS sequence"/>
</dbReference>
<dbReference type="RefSeq" id="WP_117117778.1">
    <property type="nucleotide sequence ID" value="NZ_BFBY01000002.1"/>
</dbReference>
<feature type="region of interest" description="Disordered" evidence="1">
    <location>
        <begin position="111"/>
        <end position="161"/>
    </location>
</feature>
<dbReference type="InterPro" id="IPR026870">
    <property type="entry name" value="Zinc_ribbon_dom"/>
</dbReference>
<accession>A0A2Z6TE51</accession>
<evidence type="ECO:0000313" key="6">
    <source>
        <dbReference type="Proteomes" id="UP000257317"/>
    </source>
</evidence>
<feature type="compositionally biased region" description="Low complexity" evidence="1">
    <location>
        <begin position="113"/>
        <end position="128"/>
    </location>
</feature>
<keyword evidence="2" id="KW-0812">Transmembrane</keyword>
<evidence type="ECO:0000256" key="2">
    <source>
        <dbReference type="SAM" id="Phobius"/>
    </source>
</evidence>